<dbReference type="Proteomes" id="UP000184048">
    <property type="component" value="Unassembled WGS sequence"/>
</dbReference>
<dbReference type="STRING" id="1121884.SAMN02745131_03025"/>
<reference evidence="2 3" key="1">
    <citation type="submission" date="2016-11" db="EMBL/GenBank/DDBJ databases">
        <authorList>
            <person name="Jaros S."/>
            <person name="Januszkiewicz K."/>
            <person name="Wedrychowicz H."/>
        </authorList>
    </citation>
    <scope>NUCLEOTIDE SEQUENCE [LARGE SCALE GENOMIC DNA]</scope>
    <source>
        <strain evidence="2 3">DSM 18119</strain>
    </source>
</reference>
<dbReference type="PROSITE" id="PS51257">
    <property type="entry name" value="PROKAR_LIPOPROTEIN"/>
    <property type="match status" value="1"/>
</dbReference>
<dbReference type="InterPro" id="IPR011429">
    <property type="entry name" value="Cyt_c_Planctomycete-type"/>
</dbReference>
<dbReference type="EMBL" id="FQUU01000013">
    <property type="protein sequence ID" value="SHF58228.1"/>
    <property type="molecule type" value="Genomic_DNA"/>
</dbReference>
<evidence type="ECO:0000313" key="3">
    <source>
        <dbReference type="Proteomes" id="UP000184048"/>
    </source>
</evidence>
<dbReference type="PANTHER" id="PTHR35889:SF3">
    <property type="entry name" value="F-BOX DOMAIN-CONTAINING PROTEIN"/>
    <property type="match status" value="1"/>
</dbReference>
<feature type="domain" description="Cytochrome C Planctomycete-type" evidence="1">
    <location>
        <begin position="69"/>
        <end position="120"/>
    </location>
</feature>
<dbReference type="Pfam" id="PF07635">
    <property type="entry name" value="PSCyt1"/>
    <property type="match status" value="1"/>
</dbReference>
<proteinExistence type="predicted"/>
<dbReference type="PANTHER" id="PTHR35889">
    <property type="entry name" value="CYCLOINULO-OLIGOSACCHARIDE FRUCTANOTRANSFERASE-RELATED"/>
    <property type="match status" value="1"/>
</dbReference>
<dbReference type="AlphaFoldDB" id="A0A1M5CTZ9"/>
<dbReference type="GO" id="GO:0020037">
    <property type="term" value="F:heme binding"/>
    <property type="evidence" value="ECO:0007669"/>
    <property type="project" value="InterPro"/>
</dbReference>
<keyword evidence="3" id="KW-1185">Reference proteome</keyword>
<evidence type="ECO:0000313" key="2">
    <source>
        <dbReference type="EMBL" id="SHF58228.1"/>
    </source>
</evidence>
<name>A0A1M5CTZ9_9BACT</name>
<dbReference type="SUPFAM" id="SSF46626">
    <property type="entry name" value="Cytochrome c"/>
    <property type="match status" value="1"/>
</dbReference>
<accession>A0A1M5CTZ9</accession>
<dbReference type="RefSeq" id="WP_084080115.1">
    <property type="nucleotide sequence ID" value="NZ_FQUU01000013.1"/>
</dbReference>
<evidence type="ECO:0000259" key="1">
    <source>
        <dbReference type="Pfam" id="PF07635"/>
    </source>
</evidence>
<gene>
    <name evidence="2" type="ORF">SAMN02745131_03025</name>
</gene>
<organism evidence="2 3">
    <name type="scientific">Flavisolibacter ginsengisoli DSM 18119</name>
    <dbReference type="NCBI Taxonomy" id="1121884"/>
    <lineage>
        <taxon>Bacteria</taxon>
        <taxon>Pseudomonadati</taxon>
        <taxon>Bacteroidota</taxon>
        <taxon>Chitinophagia</taxon>
        <taxon>Chitinophagales</taxon>
        <taxon>Chitinophagaceae</taxon>
        <taxon>Flavisolibacter</taxon>
    </lineage>
</organism>
<sequence length="239" mass="26164">MKKMHVVYLGFILAIIAFIQSCKHEFPAANPPQNGGENPPIISTGCSADTAYFQQQVLPIFVSNCSSAGCHDAASHQEGIVLTNYNSIMNTGKIVPGQPARSKSWVKISESNSNDRMPPPPYNPLSQQQKDIIYKWIMQGAQNNACQELQCDSVNVTYSTTIKNLLANKCIGCHNNYNASGGYDLSQYSGVKARVDDGRLWGSVNFLTGFSSMPKNGQKLSDCELNQLHKWISNGAPNN</sequence>
<dbReference type="GO" id="GO:0009055">
    <property type="term" value="F:electron transfer activity"/>
    <property type="evidence" value="ECO:0007669"/>
    <property type="project" value="InterPro"/>
</dbReference>
<dbReference type="OrthoDB" id="1524066at2"/>
<dbReference type="InterPro" id="IPR036909">
    <property type="entry name" value="Cyt_c-like_dom_sf"/>
</dbReference>
<protein>
    <submittedName>
        <fullName evidence="2">Planctomycete cytochrome C</fullName>
    </submittedName>
</protein>